<feature type="domain" description="THIF-type NAD/FAD binding fold" evidence="4">
    <location>
        <begin position="347"/>
        <end position="766"/>
    </location>
</feature>
<evidence type="ECO:0000259" key="4">
    <source>
        <dbReference type="Pfam" id="PF00899"/>
    </source>
</evidence>
<evidence type="ECO:0000313" key="7">
    <source>
        <dbReference type="Proteomes" id="UP001470230"/>
    </source>
</evidence>
<protein>
    <recommendedName>
        <fullName evidence="3">NEDD8-activating enzyme E1 catalytic subunit</fullName>
        <ecNumber evidence="3">6.2.1.64</ecNumber>
    </recommendedName>
</protein>
<feature type="domain" description="THIF-type NAD/FAD binding fold" evidence="4">
    <location>
        <begin position="4"/>
        <end position="330"/>
    </location>
</feature>
<comment type="catalytic activity">
    <reaction evidence="3">
        <text>ATP + [NEDD8 protein] + [E1 NEDD8-activating enzyme]-L-cysteine = AMP + diphosphate + [E1 NEDD8-activating enzyme]-S-[NEDD8 protein]-yl-L-cysteine.</text>
        <dbReference type="EC" id="6.2.1.64"/>
    </reaction>
</comment>
<evidence type="ECO:0000313" key="6">
    <source>
        <dbReference type="EMBL" id="KAK8890849.1"/>
    </source>
</evidence>
<keyword evidence="3" id="KW-0547">Nucleotide-binding</keyword>
<reference evidence="6 7" key="1">
    <citation type="submission" date="2024-04" db="EMBL/GenBank/DDBJ databases">
        <title>Tritrichomonas musculus Genome.</title>
        <authorList>
            <person name="Alves-Ferreira E."/>
            <person name="Grigg M."/>
            <person name="Lorenzi H."/>
            <person name="Galac M."/>
        </authorList>
    </citation>
    <scope>NUCLEOTIDE SEQUENCE [LARGE SCALE GENOMIC DNA]</scope>
    <source>
        <strain evidence="6 7">EAF2021</strain>
    </source>
</reference>
<sequence>MRHNRTLLALGKTAHQMIQNSHICVLGADPLGTEIVSSFLLFGVNKISIYDNSLVSISDHQSNMFISEKDIGKTRSSIIAKSLQRLNPNASITVLDKNPSENNIKQYSFFIITSQISFDEICNYNILCRNNNVGFAIVDCFSLSGFVFIDFGNNFIVENLNGKPPERFRIQQISNSNPGVIRFVGKQMPRLPKDSFIKFHGLTSMSELNDIEKVHLHIEDGIATIECDTTYFSQFDRLNPNGFAVLIKEPITRNFVQYSESLNLPFHSIYFTDQHKTIRSFFLNRQKNEYSKLNVDPYYIPATVSLIAGIVSNECIKYLTKSLNPMRNQWFLYNCDDIFDPTTKVTKKEVLDGLKDLNIAIVGVGATGCQIAKFFSLSEIKSLALIDSDSIETTNLNRQILFSDDDVGKNKAAAAASTIHLFNPSIDIKTYPHYINEDTKSIFTDSWFSQFDAVFSMVDSFIARIYIEKRCAPLLIPNFTGGISKSTADWQTIVPYYTQRYNIVTSNDKENSFGTPSCTLKLFPHRPEHCIEWAHHQLNRVLHSRSRQQKIKTFKDCVNYACQFFISKFDQKIRDLQYFHPKDEEVNGIKGCFYWSNHRIYPKVVLFDPDDKICQMFIRSLTTLVAEVNHIKCEEINYKELNENVFSKYQWSPPNDSQRKSFEDVETVDNSPLIDDLFLHDDEVHIDFIDSASNLRSLNYGLGEIDRLLAQSYAGKIETAVSTTAAICSASLFIEFLVSRIAPKNLCKGKYNSSPFSYMTFREPEIPKKRFGNTDGEFTSWDFLNYNGNQTFAEVQEDIEKKANAKLFTWTTEDGKILPVKGQKGFGPKISVDSTFDSVFDPSIQSIQIEASFEFDDDEYIVPPIVVHLTPKS</sequence>
<dbReference type="Gene3D" id="3.40.50.720">
    <property type="entry name" value="NAD(P)-binding Rossmann-like Domain"/>
    <property type="match status" value="2"/>
</dbReference>
<comment type="function">
    <text evidence="3">Catalytic subunit of the dimeric E1 enzyme, which activates NEDD8.</text>
</comment>
<evidence type="ECO:0000256" key="2">
    <source>
        <dbReference type="ARBA" id="ARBA00022598"/>
    </source>
</evidence>
<dbReference type="EC" id="6.2.1.64" evidence="3"/>
<keyword evidence="7" id="KW-1185">Reference proteome</keyword>
<dbReference type="Proteomes" id="UP001470230">
    <property type="component" value="Unassembled WGS sequence"/>
</dbReference>
<name>A0ABR2KI78_9EUKA</name>
<dbReference type="Pfam" id="PF10585">
    <property type="entry name" value="UBA_E1_SCCH"/>
    <property type="match status" value="2"/>
</dbReference>
<comment type="pathway">
    <text evidence="3">Protein modification; protein neddylation.</text>
</comment>
<dbReference type="Gene3D" id="1.10.10.2660">
    <property type="entry name" value="Ubiquitin-activating enzyme E1, SCCH domain"/>
    <property type="match status" value="1"/>
</dbReference>
<feature type="domain" description="Ubiquitin-activating enzyme SCCH" evidence="5">
    <location>
        <begin position="547"/>
        <end position="652"/>
    </location>
</feature>
<dbReference type="PANTHER" id="PTHR10953">
    <property type="entry name" value="UBIQUITIN-ACTIVATING ENZYME E1"/>
    <property type="match status" value="1"/>
</dbReference>
<dbReference type="EMBL" id="JAPFFF010000004">
    <property type="protein sequence ID" value="KAK8890849.1"/>
    <property type="molecule type" value="Genomic_DNA"/>
</dbReference>
<dbReference type="PANTHER" id="PTHR10953:SF6">
    <property type="entry name" value="NEDD8-ACTIVATING ENZYME E1 CATALYTIC SUBUNIT"/>
    <property type="match status" value="1"/>
</dbReference>
<comment type="caution">
    <text evidence="6">The sequence shown here is derived from an EMBL/GenBank/DDBJ whole genome shotgun (WGS) entry which is preliminary data.</text>
</comment>
<dbReference type="Pfam" id="PF00899">
    <property type="entry name" value="ThiF"/>
    <property type="match status" value="2"/>
</dbReference>
<comment type="pathway">
    <text evidence="1">Protein modification; protein ubiquitination.</text>
</comment>
<evidence type="ECO:0000259" key="5">
    <source>
        <dbReference type="Pfam" id="PF10585"/>
    </source>
</evidence>
<comment type="similarity">
    <text evidence="3">Belongs to the ubiquitin-activating E1 family. UBA3 subfamily.</text>
</comment>
<dbReference type="InterPro" id="IPR042063">
    <property type="entry name" value="Ubi_acti_E1_SCCH"/>
</dbReference>
<gene>
    <name evidence="6" type="ORF">M9Y10_028048</name>
</gene>
<evidence type="ECO:0000256" key="1">
    <source>
        <dbReference type="ARBA" id="ARBA00004906"/>
    </source>
</evidence>
<dbReference type="InterPro" id="IPR045886">
    <property type="entry name" value="ThiF/MoeB/HesA"/>
</dbReference>
<keyword evidence="3" id="KW-0833">Ubl conjugation pathway</keyword>
<dbReference type="InterPro" id="IPR035985">
    <property type="entry name" value="Ubiquitin-activating_enz"/>
</dbReference>
<dbReference type="InterPro" id="IPR000594">
    <property type="entry name" value="ThiF_NAD_FAD-bd"/>
</dbReference>
<feature type="domain" description="Ubiquitin-activating enzyme SCCH" evidence="5">
    <location>
        <begin position="681"/>
        <end position="708"/>
    </location>
</feature>
<dbReference type="SUPFAM" id="SSF69572">
    <property type="entry name" value="Activating enzymes of the ubiquitin-like proteins"/>
    <property type="match status" value="2"/>
</dbReference>
<keyword evidence="3" id="KW-0067">ATP-binding</keyword>
<organism evidence="6 7">
    <name type="scientific">Tritrichomonas musculus</name>
    <dbReference type="NCBI Taxonomy" id="1915356"/>
    <lineage>
        <taxon>Eukaryota</taxon>
        <taxon>Metamonada</taxon>
        <taxon>Parabasalia</taxon>
        <taxon>Tritrichomonadida</taxon>
        <taxon>Tritrichomonadidae</taxon>
        <taxon>Tritrichomonas</taxon>
    </lineage>
</organism>
<dbReference type="InterPro" id="IPR000011">
    <property type="entry name" value="UBQ/SUMO-activ_enz_E1-like"/>
</dbReference>
<accession>A0ABR2KI78</accession>
<dbReference type="PRINTS" id="PR01849">
    <property type="entry name" value="UBIQUITINACT"/>
</dbReference>
<keyword evidence="2 3" id="KW-0436">Ligase</keyword>
<evidence type="ECO:0000256" key="3">
    <source>
        <dbReference type="RuleBase" id="RU368009"/>
    </source>
</evidence>
<proteinExistence type="inferred from homology"/>
<dbReference type="InterPro" id="IPR019572">
    <property type="entry name" value="UBA_E1_SCCH"/>
</dbReference>